<evidence type="ECO:0000259" key="9">
    <source>
        <dbReference type="Pfam" id="PF04535"/>
    </source>
</evidence>
<evidence type="ECO:0000313" key="10">
    <source>
        <dbReference type="EMBL" id="RVW57190.1"/>
    </source>
</evidence>
<gene>
    <name evidence="10" type="primary">OsI_38237_0</name>
    <name evidence="10" type="ORF">CK203_103340</name>
</gene>
<accession>A0A438FBW1</accession>
<keyword evidence="7 8" id="KW-0472">Membrane</keyword>
<reference evidence="10 11" key="1">
    <citation type="journal article" date="2018" name="PLoS Genet.">
        <title>Population sequencing reveals clonal diversity and ancestral inbreeding in the grapevine cultivar Chardonnay.</title>
        <authorList>
            <person name="Roach M.J."/>
            <person name="Johnson D.L."/>
            <person name="Bohlmann J."/>
            <person name="van Vuuren H.J."/>
            <person name="Jones S.J."/>
            <person name="Pretorius I.S."/>
            <person name="Schmidt S.A."/>
            <person name="Borneman A.R."/>
        </authorList>
    </citation>
    <scope>NUCLEOTIDE SEQUENCE [LARGE SCALE GENOMIC DNA]</scope>
    <source>
        <strain evidence="11">cv. Chardonnay</strain>
        <tissue evidence="10">Leaf</tissue>
    </source>
</reference>
<dbReference type="Pfam" id="PF04535">
    <property type="entry name" value="CASP_dom"/>
    <property type="match status" value="1"/>
</dbReference>
<name>A0A438FBW1_VITVI</name>
<comment type="subunit">
    <text evidence="3 8">Homodimer and heterodimers.</text>
</comment>
<keyword evidence="4 8" id="KW-1003">Cell membrane</keyword>
<comment type="caution">
    <text evidence="8">Lacks conserved residue(s) required for the propagation of feature annotation.</text>
</comment>
<evidence type="ECO:0000256" key="1">
    <source>
        <dbReference type="ARBA" id="ARBA00004651"/>
    </source>
</evidence>
<comment type="similarity">
    <text evidence="2 8">Belongs to the Casparian strip membrane proteins (CASP) family.</text>
</comment>
<dbReference type="GO" id="GO:0005886">
    <property type="term" value="C:plasma membrane"/>
    <property type="evidence" value="ECO:0007669"/>
    <property type="project" value="UniProtKB-SubCell"/>
</dbReference>
<comment type="subcellular location">
    <subcellularLocation>
        <location evidence="1 8">Cell membrane</location>
        <topology evidence="1 8">Multi-pass membrane protein</topology>
    </subcellularLocation>
</comment>
<evidence type="ECO:0000256" key="6">
    <source>
        <dbReference type="ARBA" id="ARBA00022989"/>
    </source>
</evidence>
<feature type="domain" description="Casparian strip membrane protein" evidence="9">
    <location>
        <begin position="145"/>
        <end position="234"/>
    </location>
</feature>
<comment type="caution">
    <text evidence="10">The sequence shown here is derived from an EMBL/GenBank/DDBJ whole genome shotgun (WGS) entry which is preliminary data.</text>
</comment>
<proteinExistence type="inferred from homology"/>
<keyword evidence="5 8" id="KW-0812">Transmembrane</keyword>
<keyword evidence="6 8" id="KW-1133">Transmembrane helix</keyword>
<dbReference type="EMBL" id="QGNW01001063">
    <property type="protein sequence ID" value="RVW57190.1"/>
    <property type="molecule type" value="Genomic_DNA"/>
</dbReference>
<evidence type="ECO:0000256" key="4">
    <source>
        <dbReference type="ARBA" id="ARBA00022475"/>
    </source>
</evidence>
<dbReference type="InterPro" id="IPR006702">
    <property type="entry name" value="CASP_dom"/>
</dbReference>
<evidence type="ECO:0000256" key="7">
    <source>
        <dbReference type="ARBA" id="ARBA00023136"/>
    </source>
</evidence>
<feature type="transmembrane region" description="Helical" evidence="8">
    <location>
        <begin position="221"/>
        <end position="244"/>
    </location>
</feature>
<feature type="transmembrane region" description="Helical" evidence="8">
    <location>
        <begin position="176"/>
        <end position="201"/>
    </location>
</feature>
<dbReference type="OrthoDB" id="1881155at2759"/>
<evidence type="ECO:0000256" key="3">
    <source>
        <dbReference type="ARBA" id="ARBA00011489"/>
    </source>
</evidence>
<dbReference type="PANTHER" id="PTHR32021">
    <property type="entry name" value="CASP-LIKE PROTEIN 5B3"/>
    <property type="match status" value="1"/>
</dbReference>
<evidence type="ECO:0000313" key="11">
    <source>
        <dbReference type="Proteomes" id="UP000288805"/>
    </source>
</evidence>
<dbReference type="AlphaFoldDB" id="A0A438FBW1"/>
<evidence type="ECO:0000256" key="8">
    <source>
        <dbReference type="RuleBase" id="RU361233"/>
    </source>
</evidence>
<sequence length="249" mass="27108">MDELPGALGTSASLSLRMGQTIFSSAALLFMCLDVEFYSYTAFCTGEGLLMFQQTDGLSVRVPLSIGGMSIASLLAIGGLRHVKWLMLMRTNLKNKVLGAGFMLNIAGVFVMPMEFNWELYKLLGHNEVVGMAWLQQVCVSKYCAVMGLVIPWSLTLSLVDAYSVFVKCPLHQPGIMLVVIIGDWVLSFLSLAAACSTAGVTDLLLNVNGSHCPARLCGRYQLSAAMAFLSWFLSLASSLFNLWRLPSL</sequence>
<feature type="transmembrane region" description="Helical" evidence="8">
    <location>
        <begin position="97"/>
        <end position="114"/>
    </location>
</feature>
<evidence type="ECO:0000256" key="5">
    <source>
        <dbReference type="ARBA" id="ARBA00022692"/>
    </source>
</evidence>
<organism evidence="10 11">
    <name type="scientific">Vitis vinifera</name>
    <name type="common">Grape</name>
    <dbReference type="NCBI Taxonomy" id="29760"/>
    <lineage>
        <taxon>Eukaryota</taxon>
        <taxon>Viridiplantae</taxon>
        <taxon>Streptophyta</taxon>
        <taxon>Embryophyta</taxon>
        <taxon>Tracheophyta</taxon>
        <taxon>Spermatophyta</taxon>
        <taxon>Magnoliopsida</taxon>
        <taxon>eudicotyledons</taxon>
        <taxon>Gunneridae</taxon>
        <taxon>Pentapetalae</taxon>
        <taxon>rosids</taxon>
        <taxon>Vitales</taxon>
        <taxon>Vitaceae</taxon>
        <taxon>Viteae</taxon>
        <taxon>Vitis</taxon>
    </lineage>
</organism>
<dbReference type="InterPro" id="IPR045009">
    <property type="entry name" value="CASPL-5"/>
</dbReference>
<evidence type="ECO:0000256" key="2">
    <source>
        <dbReference type="ARBA" id="ARBA00007651"/>
    </source>
</evidence>
<feature type="transmembrane region" description="Helical" evidence="8">
    <location>
        <begin position="60"/>
        <end position="77"/>
    </location>
</feature>
<dbReference type="Proteomes" id="UP000288805">
    <property type="component" value="Unassembled WGS sequence"/>
</dbReference>
<protein>
    <recommendedName>
        <fullName evidence="8">CASP-like protein</fullName>
    </recommendedName>
</protein>
<feature type="transmembrane region" description="Helical" evidence="8">
    <location>
        <begin position="21"/>
        <end position="40"/>
    </location>
</feature>
<dbReference type="PANTHER" id="PTHR32021:SF30">
    <property type="entry name" value="CASP-LIKE PROTEIN 5C1"/>
    <property type="match status" value="1"/>
</dbReference>